<accession>I3YTD4</accession>
<evidence type="ECO:0000259" key="3">
    <source>
        <dbReference type="Pfam" id="PF01345"/>
    </source>
</evidence>
<feature type="signal peptide" evidence="2">
    <location>
        <begin position="1"/>
        <end position="31"/>
    </location>
</feature>
<protein>
    <submittedName>
        <fullName evidence="5">Conserved repeat protein</fullName>
    </submittedName>
</protein>
<evidence type="ECO:0000259" key="4">
    <source>
        <dbReference type="Pfam" id="PF24346"/>
    </source>
</evidence>
<dbReference type="HOGENOM" id="CLU_334250_0_0_10"/>
<dbReference type="STRING" id="746697.Aeqsu_0745"/>
<feature type="domain" description="DUF7507" evidence="4">
    <location>
        <begin position="712"/>
        <end position="802"/>
    </location>
</feature>
<proteinExistence type="predicted"/>
<dbReference type="Pfam" id="PF24346">
    <property type="entry name" value="DUF7507"/>
    <property type="match status" value="1"/>
</dbReference>
<feature type="domain" description="DUF11" evidence="3">
    <location>
        <begin position="540"/>
        <end position="663"/>
    </location>
</feature>
<dbReference type="EMBL" id="CP003280">
    <property type="protein sequence ID" value="AFL80252.1"/>
    <property type="molecule type" value="Genomic_DNA"/>
</dbReference>
<dbReference type="InterPro" id="IPR055354">
    <property type="entry name" value="DUF7507"/>
</dbReference>
<sequence length="854" mass="92130">MIKKLIYIMPKPHITLLVLCLLLLSGTTAWADGSKDLYPSGKTGLRAYLRAHNAATANWPFANYGTHYIYAQVGETITLASSVQGTGGTSRIRLYDPSGTEIVSDVSNGVISNRTAELAGPLLVGEPAGGNKYLPIYYTVTVAGIYRVEFVARATGDPSNTYLANANWTQPTNNAAIVAWDISVINSANNGFIKGRVYTNVLNLSNGTSSPNTQGFEGLIYVLTKDGYTYRVDNNGNNGMYFTFYVNNNGYVDGPTQEPLYKSLNKSSNFGNQAHDPNIADTERHITHKMFYTLPSEDLPTSATGAVPGGTTWLKNEVIAPEVSNVEIVGVDGTPGQVGNKGGYIKFLAGSQGQYTIIIESSDLPPTFVTRTLNGSSIAGQNSILWDGKDGNGDPLPLGNVPSKITVQLQGAEVHFPFIDMEYNRDGTIVELLDHVILTNTGNEVVESDIVYWNDIDITYGSNGSIPNPINNSHLTSTYDGTVTEGNGDGLSSNINGHIWGIGGTGTSGLFGDNKAIDTWTFIKGEAQTIETIVVVKIADLEVPSIIPNRTYLTEVGTEVIYTIKARNNGPSDVDEAPFSFIIPVGFDPNNIAFNGNGCGTENLTLTYNAVTRTYNSTLDLPSGCEIEYQITLVVNSDITVDDYEFTATIMRPNDVTDPDATNPDPNIPPTDPFYECDNNGMGGNCNNIKTSSIPFTLTYSLEKEGVFNDENGDNVAQPGETITYTLTVKNLGSIDIYDVILEDPKLGGVITVSPSGDINSDGILNPNEEWVYAVNYSLTQLDITNKGVYNLASVAGKNDLGEDLIPQTSVDPTPLDPSDPNYDPNRPDHTFVPLKGASLLITNPNIYQKVKRN</sequence>
<dbReference type="eggNOG" id="COG1361">
    <property type="taxonomic scope" value="Bacteria"/>
</dbReference>
<dbReference type="OrthoDB" id="9805017at2"/>
<organism evidence="5 6">
    <name type="scientific">Aequorivita sublithincola (strain DSM 14238 / LMG 21431 / ACAM 643 / 9-3)</name>
    <dbReference type="NCBI Taxonomy" id="746697"/>
    <lineage>
        <taxon>Bacteria</taxon>
        <taxon>Pseudomonadati</taxon>
        <taxon>Bacteroidota</taxon>
        <taxon>Flavobacteriia</taxon>
        <taxon>Flavobacteriales</taxon>
        <taxon>Flavobacteriaceae</taxon>
        <taxon>Aequorivita</taxon>
    </lineage>
</organism>
<dbReference type="Pfam" id="PF01345">
    <property type="entry name" value="DUF11"/>
    <property type="match status" value="1"/>
</dbReference>
<feature type="region of interest" description="Disordered" evidence="1">
    <location>
        <begin position="804"/>
        <end position="824"/>
    </location>
</feature>
<gene>
    <name evidence="5" type="ordered locus">Aeqsu_0745</name>
</gene>
<evidence type="ECO:0000256" key="1">
    <source>
        <dbReference type="SAM" id="MobiDB-lite"/>
    </source>
</evidence>
<dbReference type="RefSeq" id="WP_014781510.1">
    <property type="nucleotide sequence ID" value="NC_018013.1"/>
</dbReference>
<dbReference type="PATRIC" id="fig|746697.3.peg.745"/>
<dbReference type="eggNOG" id="COG3291">
    <property type="taxonomic scope" value="Bacteria"/>
</dbReference>
<keyword evidence="6" id="KW-1185">Reference proteome</keyword>
<evidence type="ECO:0000313" key="5">
    <source>
        <dbReference type="EMBL" id="AFL80252.1"/>
    </source>
</evidence>
<name>I3YTD4_AEQSU</name>
<feature type="chain" id="PRO_5003683857" evidence="2">
    <location>
        <begin position="32"/>
        <end position="854"/>
    </location>
</feature>
<keyword evidence="2" id="KW-0732">Signal</keyword>
<dbReference type="NCBIfam" id="TIGR01451">
    <property type="entry name" value="B_ant_repeat"/>
    <property type="match status" value="1"/>
</dbReference>
<dbReference type="AlphaFoldDB" id="I3YTD4"/>
<reference evidence="5 6" key="1">
    <citation type="submission" date="2012-06" db="EMBL/GenBank/DDBJ databases">
        <title>The complete genome of Aequorivita sublithincola DSM 14238.</title>
        <authorList>
            <consortium name="US DOE Joint Genome Institute (JGI-PGF)"/>
            <person name="Lucas S."/>
            <person name="Copeland A."/>
            <person name="Lapidus A."/>
            <person name="Goodwin L."/>
            <person name="Pitluck S."/>
            <person name="Peters L."/>
            <person name="Munk A.C.C."/>
            <person name="Kyrpides N."/>
            <person name="Mavromatis K."/>
            <person name="Pagani I."/>
            <person name="Ivanova N."/>
            <person name="Ovchinnikova G."/>
            <person name="Zeytun A."/>
            <person name="Detter J.C."/>
            <person name="Han C."/>
            <person name="Land M."/>
            <person name="Hauser L."/>
            <person name="Markowitz V."/>
            <person name="Cheng J.-F."/>
            <person name="Hugenholtz P."/>
            <person name="Woyke T."/>
            <person name="Wu D."/>
            <person name="Tindall B."/>
            <person name="Faehnrich R."/>
            <person name="Brambilla E."/>
            <person name="Klenk H.-P."/>
            <person name="Eisen J.A."/>
        </authorList>
    </citation>
    <scope>NUCLEOTIDE SEQUENCE [LARGE SCALE GENOMIC DNA]</scope>
    <source>
        <strain evidence="6">DSM 14238 / LMG 21431 / ACAM 643 / 9-3</strain>
    </source>
</reference>
<evidence type="ECO:0000313" key="6">
    <source>
        <dbReference type="Proteomes" id="UP000006049"/>
    </source>
</evidence>
<dbReference type="InterPro" id="IPR001434">
    <property type="entry name" value="OmcB-like_DUF11"/>
</dbReference>
<dbReference type="KEGG" id="asl:Aeqsu_0745"/>
<dbReference type="Proteomes" id="UP000006049">
    <property type="component" value="Chromosome"/>
</dbReference>
<dbReference type="InterPro" id="IPR047589">
    <property type="entry name" value="DUF11_rpt"/>
</dbReference>
<evidence type="ECO:0000256" key="2">
    <source>
        <dbReference type="SAM" id="SignalP"/>
    </source>
</evidence>